<proteinExistence type="predicted"/>
<dbReference type="EMBL" id="SRHY01000036">
    <property type="protein sequence ID" value="TFJ91893.1"/>
    <property type="molecule type" value="Genomic_DNA"/>
</dbReference>
<keyword evidence="1" id="KW-0812">Transmembrane</keyword>
<dbReference type="PANTHER" id="PTHR38441">
    <property type="entry name" value="INTEGRAL MEMBRANE PROTEIN-RELATED"/>
    <property type="match status" value="1"/>
</dbReference>
<gene>
    <name evidence="2" type="ORF">E4U82_15350</name>
</gene>
<feature type="transmembrane region" description="Helical" evidence="1">
    <location>
        <begin position="76"/>
        <end position="98"/>
    </location>
</feature>
<dbReference type="PANTHER" id="PTHR38441:SF1">
    <property type="entry name" value="MEMBRANE PROTEIN"/>
    <property type="match status" value="1"/>
</dbReference>
<evidence type="ECO:0000313" key="2">
    <source>
        <dbReference type="EMBL" id="TFJ91893.1"/>
    </source>
</evidence>
<comment type="caution">
    <text evidence="2">The sequence shown here is derived from an EMBL/GenBank/DDBJ whole genome shotgun (WGS) entry which is preliminary data.</text>
</comment>
<dbReference type="Pfam" id="PF04341">
    <property type="entry name" value="DUF485"/>
    <property type="match status" value="1"/>
</dbReference>
<protein>
    <submittedName>
        <fullName evidence="2">DUF485 domain-containing protein</fullName>
    </submittedName>
</protein>
<evidence type="ECO:0000256" key="1">
    <source>
        <dbReference type="SAM" id="Phobius"/>
    </source>
</evidence>
<reference evidence="2 3" key="1">
    <citation type="submission" date="2019-03" db="EMBL/GenBank/DDBJ databases">
        <title>Genome sequence of Lentibacillus salicampi ATCC BAA-719.</title>
        <authorList>
            <person name="Maclea K.S."/>
            <person name="Simoes Junior M."/>
        </authorList>
    </citation>
    <scope>NUCLEOTIDE SEQUENCE [LARGE SCALE GENOMIC DNA]</scope>
    <source>
        <strain evidence="2 3">ATCC BAA-719</strain>
    </source>
</reference>
<feature type="transmembrane region" description="Helical" evidence="1">
    <location>
        <begin position="44"/>
        <end position="64"/>
    </location>
</feature>
<keyword evidence="1" id="KW-0472">Membrane</keyword>
<dbReference type="Proteomes" id="UP000298484">
    <property type="component" value="Unassembled WGS sequence"/>
</dbReference>
<dbReference type="AlphaFoldDB" id="A0A4Y9A813"/>
<dbReference type="OrthoDB" id="2886991at2"/>
<organism evidence="2 3">
    <name type="scientific">Lentibacillus salicampi</name>
    <dbReference type="NCBI Taxonomy" id="175306"/>
    <lineage>
        <taxon>Bacteria</taxon>
        <taxon>Bacillati</taxon>
        <taxon>Bacillota</taxon>
        <taxon>Bacilli</taxon>
        <taxon>Bacillales</taxon>
        <taxon>Bacillaceae</taxon>
        <taxon>Lentibacillus</taxon>
    </lineage>
</organism>
<dbReference type="InterPro" id="IPR007436">
    <property type="entry name" value="DUF485"/>
</dbReference>
<name>A0A4Y9A813_9BACI</name>
<evidence type="ECO:0000313" key="3">
    <source>
        <dbReference type="Proteomes" id="UP000298484"/>
    </source>
</evidence>
<keyword evidence="1" id="KW-1133">Transmembrane helix</keyword>
<sequence>MGRYFVSTVNELNTGKQANETVDFEEVEESEQFKSFMQNKKKFIIPYTIFFLIFYFLLPVLTSYTTFLNTPLVGDISWVWVFAFAQFVMTWVLCTIYVKKAASFDNQADQIIKDQMHNGGESS</sequence>
<accession>A0A4Y9A813</accession>
<keyword evidence="3" id="KW-1185">Reference proteome</keyword>